<dbReference type="InterPro" id="IPR057200">
    <property type="entry name" value="DUF7878"/>
</dbReference>
<protein>
    <recommendedName>
        <fullName evidence="1">DUF7878 domain-containing protein</fullName>
    </recommendedName>
</protein>
<keyword evidence="3" id="KW-1185">Reference proteome</keyword>
<evidence type="ECO:0000313" key="3">
    <source>
        <dbReference type="Proteomes" id="UP000682111"/>
    </source>
</evidence>
<dbReference type="AlphaFoldDB" id="A0A919WLJ4"/>
<proteinExistence type="predicted"/>
<dbReference type="Proteomes" id="UP000682111">
    <property type="component" value="Unassembled WGS sequence"/>
</dbReference>
<sequence length="150" mass="17824">MNPLRLEFKLHKYISVDRKLIKQRNGKLLVDIQGDFEMYIHNKCFFKEPSLALLELGVALTKWDRVRDFTYYTIEHDEREGPLLTFNNKGEKGWRLFSIWQLFESEDSLSIEMITTEVESFLQDLDEELVNTYGFNIEGFLNRKIGFFGI</sequence>
<evidence type="ECO:0000259" key="1">
    <source>
        <dbReference type="Pfam" id="PF25297"/>
    </source>
</evidence>
<gene>
    <name evidence="2" type="ORF">J27TS8_38170</name>
</gene>
<reference evidence="2" key="1">
    <citation type="submission" date="2021-03" db="EMBL/GenBank/DDBJ databases">
        <title>Antimicrobial resistance genes in bacteria isolated from Japanese honey, and their potential for conferring macrolide and lincosamide resistance in the American foulbrood pathogen Paenibacillus larvae.</title>
        <authorList>
            <person name="Okamoto M."/>
            <person name="Kumagai M."/>
            <person name="Kanamori H."/>
            <person name="Takamatsu D."/>
        </authorList>
    </citation>
    <scope>NUCLEOTIDE SEQUENCE</scope>
    <source>
        <strain evidence="2">J27TS8</strain>
    </source>
</reference>
<organism evidence="2 3">
    <name type="scientific">Robertmurraya siralis</name>
    <dbReference type="NCBI Taxonomy" id="77777"/>
    <lineage>
        <taxon>Bacteria</taxon>
        <taxon>Bacillati</taxon>
        <taxon>Bacillota</taxon>
        <taxon>Bacilli</taxon>
        <taxon>Bacillales</taxon>
        <taxon>Bacillaceae</taxon>
        <taxon>Robertmurraya</taxon>
    </lineage>
</organism>
<feature type="domain" description="DUF7878" evidence="1">
    <location>
        <begin position="7"/>
        <end position="129"/>
    </location>
</feature>
<accession>A0A919WLJ4</accession>
<dbReference type="Pfam" id="PF25297">
    <property type="entry name" value="DUF7878"/>
    <property type="match status" value="1"/>
</dbReference>
<dbReference type="EMBL" id="BORC01000008">
    <property type="protein sequence ID" value="GIN63824.1"/>
    <property type="molecule type" value="Genomic_DNA"/>
</dbReference>
<evidence type="ECO:0000313" key="2">
    <source>
        <dbReference type="EMBL" id="GIN63824.1"/>
    </source>
</evidence>
<name>A0A919WLJ4_9BACI</name>
<comment type="caution">
    <text evidence="2">The sequence shown here is derived from an EMBL/GenBank/DDBJ whole genome shotgun (WGS) entry which is preliminary data.</text>
</comment>